<dbReference type="GO" id="GO:0006364">
    <property type="term" value="P:rRNA processing"/>
    <property type="evidence" value="ECO:0007669"/>
    <property type="project" value="InterPro"/>
</dbReference>
<dbReference type="Pfam" id="PF04192">
    <property type="entry name" value="Utp21"/>
    <property type="match status" value="1"/>
</dbReference>
<keyword evidence="1 3" id="KW-0853">WD repeat</keyword>
<dbReference type="Pfam" id="PF25168">
    <property type="entry name" value="Beta-prop_WDR36-Utp21_2nd"/>
    <property type="match status" value="1"/>
</dbReference>
<evidence type="ECO:0000313" key="8">
    <source>
        <dbReference type="Proteomes" id="UP000800092"/>
    </source>
</evidence>
<dbReference type="EMBL" id="ML991815">
    <property type="protein sequence ID" value="KAF2232489.1"/>
    <property type="molecule type" value="Genomic_DNA"/>
</dbReference>
<dbReference type="PROSITE" id="PS50082">
    <property type="entry name" value="WD_REPEATS_2"/>
    <property type="match status" value="3"/>
</dbReference>
<dbReference type="InterPro" id="IPR015943">
    <property type="entry name" value="WD40/YVTN_repeat-like_dom_sf"/>
</dbReference>
<dbReference type="PROSITE" id="PS50294">
    <property type="entry name" value="WD_REPEATS_REGION"/>
    <property type="match status" value="1"/>
</dbReference>
<feature type="domain" description="WDR36/Utp21 C-terminal" evidence="5">
    <location>
        <begin position="844"/>
        <end position="1052"/>
    </location>
</feature>
<evidence type="ECO:0000256" key="3">
    <source>
        <dbReference type="PROSITE-ProRule" id="PRU00221"/>
    </source>
</evidence>
<dbReference type="PANTHER" id="PTHR22840">
    <property type="entry name" value="WD REPEAT-CONTAINING PROTEIN 36"/>
    <property type="match status" value="1"/>
</dbReference>
<gene>
    <name evidence="7" type="ORF">EV356DRAFT_534598</name>
</gene>
<organism evidence="7 8">
    <name type="scientific">Viridothelium virens</name>
    <name type="common">Speckled blister lichen</name>
    <name type="synonym">Trypethelium virens</name>
    <dbReference type="NCBI Taxonomy" id="1048519"/>
    <lineage>
        <taxon>Eukaryota</taxon>
        <taxon>Fungi</taxon>
        <taxon>Dikarya</taxon>
        <taxon>Ascomycota</taxon>
        <taxon>Pezizomycotina</taxon>
        <taxon>Dothideomycetes</taxon>
        <taxon>Dothideomycetes incertae sedis</taxon>
        <taxon>Trypetheliales</taxon>
        <taxon>Trypetheliaceae</taxon>
        <taxon>Viridothelium</taxon>
    </lineage>
</organism>
<evidence type="ECO:0000256" key="2">
    <source>
        <dbReference type="ARBA" id="ARBA00022737"/>
    </source>
</evidence>
<dbReference type="PROSITE" id="PS00678">
    <property type="entry name" value="WD_REPEATS_1"/>
    <property type="match status" value="1"/>
</dbReference>
<feature type="repeat" description="WD" evidence="3">
    <location>
        <begin position="208"/>
        <end position="230"/>
    </location>
</feature>
<reference evidence="7" key="1">
    <citation type="journal article" date="2020" name="Stud. Mycol.">
        <title>101 Dothideomycetes genomes: a test case for predicting lifestyles and emergence of pathogens.</title>
        <authorList>
            <person name="Haridas S."/>
            <person name="Albert R."/>
            <person name="Binder M."/>
            <person name="Bloem J."/>
            <person name="Labutti K."/>
            <person name="Salamov A."/>
            <person name="Andreopoulos B."/>
            <person name="Baker S."/>
            <person name="Barry K."/>
            <person name="Bills G."/>
            <person name="Bluhm B."/>
            <person name="Cannon C."/>
            <person name="Castanera R."/>
            <person name="Culley D."/>
            <person name="Daum C."/>
            <person name="Ezra D."/>
            <person name="Gonzalez J."/>
            <person name="Henrissat B."/>
            <person name="Kuo A."/>
            <person name="Liang C."/>
            <person name="Lipzen A."/>
            <person name="Lutzoni F."/>
            <person name="Magnuson J."/>
            <person name="Mondo S."/>
            <person name="Nolan M."/>
            <person name="Ohm R."/>
            <person name="Pangilinan J."/>
            <person name="Park H.-J."/>
            <person name="Ramirez L."/>
            <person name="Alfaro M."/>
            <person name="Sun H."/>
            <person name="Tritt A."/>
            <person name="Yoshinaga Y."/>
            <person name="Zwiers L.-H."/>
            <person name="Turgeon B."/>
            <person name="Goodwin S."/>
            <person name="Spatafora J."/>
            <person name="Crous P."/>
            <person name="Grigoriev I."/>
        </authorList>
    </citation>
    <scope>NUCLEOTIDE SEQUENCE</scope>
    <source>
        <strain evidence="7">Tuck. ex Michener</strain>
    </source>
</reference>
<dbReference type="InterPro" id="IPR001680">
    <property type="entry name" value="WD40_rpt"/>
</dbReference>
<name>A0A6A6H3M0_VIRVR</name>
<dbReference type="AlphaFoldDB" id="A0A6A6H3M0"/>
<accession>A0A6A6H3M0</accession>
<evidence type="ECO:0000313" key="7">
    <source>
        <dbReference type="EMBL" id="KAF2232489.1"/>
    </source>
</evidence>
<protein>
    <submittedName>
        <fullName evidence="7">WD40 repeat-like protein</fullName>
    </submittedName>
</protein>
<dbReference type="PANTHER" id="PTHR22840:SF12">
    <property type="entry name" value="WD REPEAT-CONTAINING PROTEIN 36"/>
    <property type="match status" value="1"/>
</dbReference>
<proteinExistence type="predicted"/>
<dbReference type="SUPFAM" id="SSF50978">
    <property type="entry name" value="WD40 repeat-like"/>
    <property type="match status" value="2"/>
</dbReference>
<keyword evidence="8" id="KW-1185">Reference proteome</keyword>
<feature type="region of interest" description="Disordered" evidence="4">
    <location>
        <begin position="609"/>
        <end position="628"/>
    </location>
</feature>
<dbReference type="Pfam" id="PF25171">
    <property type="entry name" value="Beta-prop_WDR36-Utp21_1st"/>
    <property type="match status" value="1"/>
</dbReference>
<dbReference type="Gene3D" id="2.130.10.10">
    <property type="entry name" value="YVTN repeat-like/Quinoprotein amine dehydrogenase"/>
    <property type="match status" value="2"/>
</dbReference>
<dbReference type="SMART" id="SM00320">
    <property type="entry name" value="WD40"/>
    <property type="match status" value="9"/>
</dbReference>
<dbReference type="Proteomes" id="UP000800092">
    <property type="component" value="Unassembled WGS sequence"/>
</dbReference>
<feature type="region of interest" description="Disordered" evidence="4">
    <location>
        <begin position="497"/>
        <end position="516"/>
    </location>
</feature>
<feature type="compositionally biased region" description="Low complexity" evidence="4">
    <location>
        <begin position="497"/>
        <end position="515"/>
    </location>
</feature>
<feature type="domain" description="WDR36/Utp21 N-terminal" evidence="6">
    <location>
        <begin position="70"/>
        <end position="377"/>
    </location>
</feature>
<feature type="repeat" description="WD" evidence="3">
    <location>
        <begin position="628"/>
        <end position="669"/>
    </location>
</feature>
<feature type="compositionally biased region" description="Low complexity" evidence="4">
    <location>
        <begin position="883"/>
        <end position="906"/>
    </location>
</feature>
<dbReference type="InterPro" id="IPR007319">
    <property type="entry name" value="WDR36/Utp21_C"/>
</dbReference>
<sequence length="1054" mass="113664">MPHLLSPPRDQVHGRQTTKRIKLAAHHDLAETRPASKPSKIFAPFRTVGLVSPTDVPFTVLPLGKTTFQVTTSVGRSLHTYDLRRGLNLVFITRPQTPEPITATKAWQDKVIAAWGGSQASSARGVWVYSRGKKVAELEDIHGSPENVKQFLIFGTWIVGCCSTRIEVWKSNTLEHYTTLVPPYSGPNGLSRRITGGICNMPTYLNKILAGREDGTVEIWNLSSNKLIYTILPAASNYGAVTAIQPTPALSLLAIAYENGPLIVHDMRHDKEVIRLRSVTQGAPISSISFRTDGLGAGEDGRHSGAMATSSHSSGDITFWDLNSGGRRTGVLPAAHNAPVNTAEGISGGINKMEFLPGQAILVTSGLDNALKSWIFDETSFSPIPRILHMRAGHAGPVSALQFLPPESEGTEANGKWLLSGSEDRSLWGWSLRRDGQSTELSQGNVQAKAKKRGLFGHGSGGHGPESLKAPKITCMASSLNRDGGIGALPGSQAIWNKTSNSKGASKSNAADSSATGWESVVTGHEGNRFARTWFWGRKRAGRWAFPTSDSSNVTSVAMSPCGTFALVGSAGGSIDMFNLQSGMHRQRFPAPLTPLQAKQLRLQQLQTEDSLEKEVDPNHKKKYKKGQGKHTSAVTGLVIDNLNHTVISCGSDGKFKFWDFATGLLIHEIDFAAVGRTIVSLRYHRPSDLIAVACNDGSIAVIDLQTQRVVRELSTSFSTITDFCFSSDGRWIVAACADSVVRVWDLPTGHLIDASRLRSKCTAIAFSNTGEYFATACEDSLGIDLWTNRTLFTQVPTRPIEEGEMAELDAPTTSGEGGQSIVAATLEEPATDAHSETAVPSIDQLSDDMITLSLVPKARWQTILHLDLIRARNKPKEPPQRPKSAPFFLPSLPSTSNPSSTSVPNDAPSSTTTSDTKSRHLTKLNHAPEPSTLTTLLHTSYTTNTHTPLLTHLKALPPSSLDLALRTLDPSSPATELVAFVQALTAQLRGSADFELGQAWMAAFLRIHADAVVREERVAEAVGEWRGVLAGEMVRLRGLVGSCAGVVGFLRGV</sequence>
<dbReference type="InterPro" id="IPR019775">
    <property type="entry name" value="WD40_repeat_CS"/>
</dbReference>
<dbReference type="OrthoDB" id="10250769at2759"/>
<evidence type="ECO:0000259" key="5">
    <source>
        <dbReference type="Pfam" id="PF04192"/>
    </source>
</evidence>
<evidence type="ECO:0000259" key="6">
    <source>
        <dbReference type="Pfam" id="PF25171"/>
    </source>
</evidence>
<keyword evidence="2" id="KW-0677">Repeat</keyword>
<evidence type="ECO:0000256" key="4">
    <source>
        <dbReference type="SAM" id="MobiDB-lite"/>
    </source>
</evidence>
<dbReference type="InterPro" id="IPR059157">
    <property type="entry name" value="WDR36-Utp21_N"/>
</dbReference>
<dbReference type="GO" id="GO:0032040">
    <property type="term" value="C:small-subunit processome"/>
    <property type="evidence" value="ECO:0007669"/>
    <property type="project" value="InterPro"/>
</dbReference>
<feature type="repeat" description="WD" evidence="3">
    <location>
        <begin position="714"/>
        <end position="755"/>
    </location>
</feature>
<evidence type="ECO:0000256" key="1">
    <source>
        <dbReference type="ARBA" id="ARBA00022574"/>
    </source>
</evidence>
<dbReference type="GO" id="GO:0034388">
    <property type="term" value="C:Pwp2p-containing subcomplex of 90S preribosome"/>
    <property type="evidence" value="ECO:0007669"/>
    <property type="project" value="TreeGrafter"/>
</dbReference>
<feature type="region of interest" description="Disordered" evidence="4">
    <location>
        <begin position="875"/>
        <end position="934"/>
    </location>
</feature>
<dbReference type="InterPro" id="IPR036322">
    <property type="entry name" value="WD40_repeat_dom_sf"/>
</dbReference>